<keyword evidence="3" id="KW-0227">DNA damage</keyword>
<evidence type="ECO:0000256" key="9">
    <source>
        <dbReference type="ARBA" id="ARBA00023204"/>
    </source>
</evidence>
<evidence type="ECO:0000256" key="8">
    <source>
        <dbReference type="ARBA" id="ARBA00023125"/>
    </source>
</evidence>
<organism evidence="15 16">
    <name type="scientific">Legionella pneumophila</name>
    <dbReference type="NCBI Taxonomy" id="446"/>
    <lineage>
        <taxon>Bacteria</taxon>
        <taxon>Pseudomonadati</taxon>
        <taxon>Pseudomonadota</taxon>
        <taxon>Gammaproteobacteria</taxon>
        <taxon>Legionellales</taxon>
        <taxon>Legionellaceae</taxon>
        <taxon>Legionella</taxon>
    </lineage>
</organism>
<dbReference type="Gene3D" id="3.40.50.300">
    <property type="entry name" value="P-loop containing nucleotide triphosphate hydrolases"/>
    <property type="match status" value="4"/>
</dbReference>
<dbReference type="InterPro" id="IPR014016">
    <property type="entry name" value="UvrD-like_ATP-bd"/>
</dbReference>
<name>A0A2S6EYG2_LEGPN</name>
<evidence type="ECO:0000256" key="4">
    <source>
        <dbReference type="ARBA" id="ARBA00022801"/>
    </source>
</evidence>
<evidence type="ECO:0000256" key="6">
    <source>
        <dbReference type="ARBA" id="ARBA00022839"/>
    </source>
</evidence>
<evidence type="ECO:0000256" key="2">
    <source>
        <dbReference type="ARBA" id="ARBA00022741"/>
    </source>
</evidence>
<keyword evidence="4" id="KW-0378">Hydrolase</keyword>
<dbReference type="InterPro" id="IPR027417">
    <property type="entry name" value="P-loop_NTPase"/>
</dbReference>
<dbReference type="InterPro" id="IPR011335">
    <property type="entry name" value="Restrct_endonuc-II-like"/>
</dbReference>
<evidence type="ECO:0000256" key="10">
    <source>
        <dbReference type="ARBA" id="ARBA00023235"/>
    </source>
</evidence>
<keyword evidence="9" id="KW-0234">DNA repair</keyword>
<evidence type="ECO:0000256" key="1">
    <source>
        <dbReference type="ARBA" id="ARBA00022722"/>
    </source>
</evidence>
<dbReference type="GO" id="GO:0003677">
    <property type="term" value="F:DNA binding"/>
    <property type="evidence" value="ECO:0007669"/>
    <property type="project" value="UniProtKB-KW"/>
</dbReference>
<proteinExistence type="predicted"/>
<dbReference type="InterPro" id="IPR000212">
    <property type="entry name" value="DNA_helicase_UvrD/REP"/>
</dbReference>
<dbReference type="Pfam" id="PF00580">
    <property type="entry name" value="UvrD-helicase"/>
    <property type="match status" value="1"/>
</dbReference>
<dbReference type="GO" id="GO:0005524">
    <property type="term" value="F:ATP binding"/>
    <property type="evidence" value="ECO:0007669"/>
    <property type="project" value="UniProtKB-UniRule"/>
</dbReference>
<dbReference type="EMBL" id="PQWY01000012">
    <property type="protein sequence ID" value="PPK30228.1"/>
    <property type="molecule type" value="Genomic_DNA"/>
</dbReference>
<dbReference type="Gene3D" id="3.90.320.10">
    <property type="match status" value="1"/>
</dbReference>
<keyword evidence="8" id="KW-0238">DNA-binding</keyword>
<dbReference type="Gene3D" id="1.10.486.10">
    <property type="entry name" value="PCRA, domain 4"/>
    <property type="match status" value="1"/>
</dbReference>
<evidence type="ECO:0000256" key="3">
    <source>
        <dbReference type="ARBA" id="ARBA00022763"/>
    </source>
</evidence>
<evidence type="ECO:0000256" key="7">
    <source>
        <dbReference type="ARBA" id="ARBA00022840"/>
    </source>
</evidence>
<evidence type="ECO:0000313" key="16">
    <source>
        <dbReference type="Proteomes" id="UP000239239"/>
    </source>
</evidence>
<dbReference type="GO" id="GO:0043138">
    <property type="term" value="F:3'-5' DNA helicase activity"/>
    <property type="evidence" value="ECO:0007669"/>
    <property type="project" value="UniProtKB-EC"/>
</dbReference>
<dbReference type="SUPFAM" id="SSF52540">
    <property type="entry name" value="P-loop containing nucleoside triphosphate hydrolases"/>
    <property type="match status" value="1"/>
</dbReference>
<keyword evidence="1" id="KW-0540">Nuclease</keyword>
<comment type="catalytic activity">
    <reaction evidence="14">
        <text>ATP + H2O = ADP + phosphate + H(+)</text>
        <dbReference type="Rhea" id="RHEA:13065"/>
        <dbReference type="ChEBI" id="CHEBI:15377"/>
        <dbReference type="ChEBI" id="CHEBI:15378"/>
        <dbReference type="ChEBI" id="CHEBI:30616"/>
        <dbReference type="ChEBI" id="CHEBI:43474"/>
        <dbReference type="ChEBI" id="CHEBI:456216"/>
        <dbReference type="EC" id="5.6.2.4"/>
    </reaction>
</comment>
<comment type="catalytic activity">
    <reaction evidence="11">
        <text>Couples ATP hydrolysis with the unwinding of duplex DNA by translocating in the 3'-5' direction.</text>
        <dbReference type="EC" id="5.6.2.4"/>
    </reaction>
</comment>
<dbReference type="InterPro" id="IPR011604">
    <property type="entry name" value="PDDEXK-like_dom_sf"/>
</dbReference>
<dbReference type="Proteomes" id="UP000239239">
    <property type="component" value="Unassembled WGS sequence"/>
</dbReference>
<keyword evidence="6" id="KW-0269">Exonuclease</keyword>
<dbReference type="AlphaFoldDB" id="A0A2S6EYG2"/>
<evidence type="ECO:0000256" key="5">
    <source>
        <dbReference type="ARBA" id="ARBA00022806"/>
    </source>
</evidence>
<dbReference type="PANTHER" id="PTHR11070:SF2">
    <property type="entry name" value="ATP-DEPENDENT DNA HELICASE SRS2"/>
    <property type="match status" value="1"/>
</dbReference>
<dbReference type="PANTHER" id="PTHR11070">
    <property type="entry name" value="UVRD / RECB / PCRA DNA HELICASE FAMILY MEMBER"/>
    <property type="match status" value="1"/>
</dbReference>
<evidence type="ECO:0000256" key="14">
    <source>
        <dbReference type="ARBA" id="ARBA00048988"/>
    </source>
</evidence>
<keyword evidence="2" id="KW-0547">Nucleotide-binding</keyword>
<dbReference type="SUPFAM" id="SSF52980">
    <property type="entry name" value="Restriction endonuclease-like"/>
    <property type="match status" value="1"/>
</dbReference>
<dbReference type="PROSITE" id="PS51217">
    <property type="entry name" value="UVRD_HELICASE_CTER"/>
    <property type="match status" value="1"/>
</dbReference>
<evidence type="ECO:0000256" key="11">
    <source>
        <dbReference type="ARBA" id="ARBA00034617"/>
    </source>
</evidence>
<keyword evidence="10" id="KW-0413">Isomerase</keyword>
<dbReference type="GO" id="GO:0033202">
    <property type="term" value="C:DNA helicase complex"/>
    <property type="evidence" value="ECO:0007669"/>
    <property type="project" value="TreeGrafter"/>
</dbReference>
<dbReference type="EC" id="5.6.2.4" evidence="12"/>
<dbReference type="RefSeq" id="WP_028378080.1">
    <property type="nucleotide sequence ID" value="NZ_KQ973552.1"/>
</dbReference>
<comment type="caution">
    <text evidence="15">The sequence shown here is derived from an EMBL/GenBank/DDBJ whole genome shotgun (WGS) entry which is preliminary data.</text>
</comment>
<dbReference type="PROSITE" id="PS51198">
    <property type="entry name" value="UVRD_HELICASE_ATP_BIND"/>
    <property type="match status" value="1"/>
</dbReference>
<gene>
    <name evidence="15" type="ORF">C3928_09110</name>
</gene>
<reference evidence="15 16" key="1">
    <citation type="submission" date="2018-02" db="EMBL/GenBank/DDBJ databases">
        <title>Draft genome sequences of four Legionella pneumophila clinical strains isolated in Ontario.</title>
        <authorList>
            <person name="Fortuna A."/>
            <person name="Ramnarine R."/>
            <person name="Li A."/>
            <person name="Frantz C."/>
            <person name="Mallo G."/>
        </authorList>
    </citation>
    <scope>NUCLEOTIDE SEQUENCE [LARGE SCALE GENOMIC DNA]</scope>
    <source>
        <strain evidence="15 16">LG61</strain>
    </source>
</reference>
<keyword evidence="7" id="KW-0067">ATP-binding</keyword>
<evidence type="ECO:0000256" key="12">
    <source>
        <dbReference type="ARBA" id="ARBA00034808"/>
    </source>
</evidence>
<dbReference type="InterPro" id="IPR014017">
    <property type="entry name" value="DNA_helicase_UvrD-like_C"/>
</dbReference>
<keyword evidence="5 15" id="KW-0347">Helicase</keyword>
<protein>
    <recommendedName>
        <fullName evidence="12">DNA 3'-5' helicase</fullName>
        <ecNumber evidence="12">5.6.2.4</ecNumber>
    </recommendedName>
    <alternativeName>
        <fullName evidence="13">DNA 3'-5' helicase II</fullName>
    </alternativeName>
</protein>
<sequence>MPLIDSEQRSQATDPAESFIVQAPAGSGKTEILTQRFLRLLSTVQSPEQIIALTFTRKAASEMRERIVQALHRAASNQPAASAHQQSTLNFAKQALQRNEQYQWDLLEQPSRLKIITIDSLCQSINRAIPLLEKQVAYPDISATPDSHYIRAARCCIQYAIATPEYQKAIKTLLLHVDNKQERLIQLFQSLLSQRDQWLPTLFLAREQEKSTFEQALRLIEQHELSRLRNSLPSDLAQELVLLSRELATIENKPDSPRFILREWYEFQKCDQQIVSALSKLLLTGDNQLRKYFDHHVGLIKKDCTANEFNRIKTLSGELLSKLKDYPDFLDALLKVNQLPIPEYDKEQWDVLQALFLLLPLLVGHLQVSFSEHNEVDFAAISQQALAALGDLDNPTDLALYLDHAIHHLLVDEFQDTSITQFELLTKLVQGWEPGDGKTLFLVGDPMQSIYRFRQAEVGLFFQAKKHGIGPVHLKSLELSCNFRSTETIVSWVNYHFSKIFSQQVDIESGAVSFHPSVHVIENNESSTIQALQFKNREHEAKHLIQIINNELNSNPEQTIAVLVRTRTQLPAIISLLRQNNIPYQGTDIDLLANLVHLRDVWSLTHALLFPGNRLSWLSVLHSPYVGLGLSDIHRIAQYNSKKSIYHNLLHLDKIQDISEEGRFRANFFIQVMSQALLCRSHSRLSDWIANTLKNLHVEKILDKTQLNDLEQLWVLLDQYEKEGRIPDLNECLNEFNKLYAQQTAPSRLQIMTIHKSKGLEFDTVILPGLGAQTSRGDSPMLRWLNLPTQHHGNLLLVSPIKSANQDSCPLYDYLDQLDEEKSAYEAQRLLYVAVTRAKSRLYLLDHSAKSYKSSFRNLLKYQEFIADPDETQHEEQEFPLPKLVKLPIEYYQKQTPSLVQSQESSCPEISSGIPRLIGIVSHQLLQWICDNHPQTINHVPWNLVHNELKQLGLNQKAQQTALSMIKSQISQMYQNEIGQWILSRHENEQNEYELLVEHQNKLVTRIIDRTFIENDTQWIIDFKTGKEDINTLQQHRQQLNEYGHYLSDYTKFPIRCGLYYLANGHWINWQYEMSA</sequence>
<evidence type="ECO:0000313" key="15">
    <source>
        <dbReference type="EMBL" id="PPK30228.1"/>
    </source>
</evidence>
<evidence type="ECO:0000256" key="13">
    <source>
        <dbReference type="ARBA" id="ARBA00034923"/>
    </source>
</evidence>
<dbReference type="Pfam" id="PF13361">
    <property type="entry name" value="UvrD_C"/>
    <property type="match status" value="1"/>
</dbReference>
<dbReference type="GO" id="GO:0004527">
    <property type="term" value="F:exonuclease activity"/>
    <property type="evidence" value="ECO:0007669"/>
    <property type="project" value="UniProtKB-KW"/>
</dbReference>
<accession>A0A2S6EYG2</accession>
<dbReference type="GO" id="GO:0000725">
    <property type="term" value="P:recombinational repair"/>
    <property type="evidence" value="ECO:0007669"/>
    <property type="project" value="TreeGrafter"/>
</dbReference>
<dbReference type="GO" id="GO:0005829">
    <property type="term" value="C:cytosol"/>
    <property type="evidence" value="ECO:0007669"/>
    <property type="project" value="TreeGrafter"/>
</dbReference>
<dbReference type="OrthoDB" id="9810135at2"/>